<protein>
    <submittedName>
        <fullName evidence="3">Ashwin</fullName>
    </submittedName>
</protein>
<dbReference type="CDD" id="cd09862">
    <property type="entry name" value="PIN_Rrp44-like"/>
    <property type="match status" value="1"/>
</dbReference>
<dbReference type="Proteomes" id="UP000274131">
    <property type="component" value="Unassembled WGS sequence"/>
</dbReference>
<accession>A0A0N4UUD6</accession>
<dbReference type="WBParaSite" id="EVEC_0000099301-mRNA-1">
    <property type="protein sequence ID" value="EVEC_0000099301-mRNA-1"/>
    <property type="gene ID" value="EVEC_0000099301"/>
</dbReference>
<evidence type="ECO:0000313" key="1">
    <source>
        <dbReference type="EMBL" id="VDD85558.1"/>
    </source>
</evidence>
<name>A0A0N4UUD6_ENTVE</name>
<proteinExistence type="predicted"/>
<dbReference type="Gene3D" id="3.40.50.1010">
    <property type="entry name" value="5'-nuclease"/>
    <property type="match status" value="1"/>
</dbReference>
<sequence>MESDLTAFVLFPELLSHETLVKILKHKFGKINANPYRIERWDDNELIDYAKRFLMPKPQRECRENQHVHGGLRDDISCRLNSCRRCKNFDNCGLVDLNEPTSSAVPTNHALLVDSATILRFYDILSDRRFKNIIVTQTVWENVKNSNASAYQALYSLCYESGSRNWAVFMNDFHKDTHVDEMPGETAEQRLERSFLKCARFYDSHWDGYKIKIVLVCSDEIVRDRLRQHFPRIITLKEYILGQSGMADNEDLLREVCADEDYGEPQPKKSRLGDCVPTGRVIGLRGEIFSNLAN</sequence>
<keyword evidence="2" id="KW-1185">Reference proteome</keyword>
<evidence type="ECO:0000313" key="3">
    <source>
        <dbReference type="WBParaSite" id="EVEC_0000099301-mRNA-1"/>
    </source>
</evidence>
<reference evidence="3" key="1">
    <citation type="submission" date="2017-02" db="UniProtKB">
        <authorList>
            <consortium name="WormBaseParasite"/>
        </authorList>
    </citation>
    <scope>IDENTIFICATION</scope>
</reference>
<dbReference type="EMBL" id="UXUI01007133">
    <property type="protein sequence ID" value="VDD85558.1"/>
    <property type="molecule type" value="Genomic_DNA"/>
</dbReference>
<evidence type="ECO:0000313" key="2">
    <source>
        <dbReference type="Proteomes" id="UP000274131"/>
    </source>
</evidence>
<organism evidence="3">
    <name type="scientific">Enterobius vermicularis</name>
    <name type="common">Human pinworm</name>
    <dbReference type="NCBI Taxonomy" id="51028"/>
    <lineage>
        <taxon>Eukaryota</taxon>
        <taxon>Metazoa</taxon>
        <taxon>Ecdysozoa</taxon>
        <taxon>Nematoda</taxon>
        <taxon>Chromadorea</taxon>
        <taxon>Rhabditida</taxon>
        <taxon>Spirurina</taxon>
        <taxon>Oxyuridomorpha</taxon>
        <taxon>Oxyuroidea</taxon>
        <taxon>Oxyuridae</taxon>
        <taxon>Enterobius</taxon>
    </lineage>
</organism>
<dbReference type="OrthoDB" id="8865864at2759"/>
<reference evidence="1 2" key="2">
    <citation type="submission" date="2018-10" db="EMBL/GenBank/DDBJ databases">
        <authorList>
            <consortium name="Pathogen Informatics"/>
        </authorList>
    </citation>
    <scope>NUCLEOTIDE SEQUENCE [LARGE SCALE GENOMIC DNA]</scope>
</reference>
<gene>
    <name evidence="1" type="ORF">EVEC_LOCUS701</name>
</gene>
<dbReference type="AlphaFoldDB" id="A0A0N4UUD6"/>
<dbReference type="STRING" id="51028.A0A0N4UUD6"/>